<evidence type="ECO:0000256" key="8">
    <source>
        <dbReference type="ARBA" id="ARBA00014401"/>
    </source>
</evidence>
<keyword evidence="9" id="KW-0963">Cytoplasm</keyword>
<comment type="pathway">
    <text evidence="5">Metabolic intermediate biosynthesis; prephenate biosynthesis; prephenate from chorismate: step 1/1.</text>
</comment>
<evidence type="ECO:0000256" key="10">
    <source>
        <dbReference type="ARBA" id="ARBA00022605"/>
    </source>
</evidence>
<feature type="domain" description="ACT" evidence="21">
    <location>
        <begin position="284"/>
        <end position="361"/>
    </location>
</feature>
<dbReference type="SMART" id="SM00830">
    <property type="entry name" value="CM_2"/>
    <property type="match status" value="1"/>
</dbReference>
<dbReference type="InterPro" id="IPR036263">
    <property type="entry name" value="Chorismate_II_sf"/>
</dbReference>
<dbReference type="PIRSF" id="PIRSF001500">
    <property type="entry name" value="Chor_mut_pdt_Ppr"/>
    <property type="match status" value="1"/>
</dbReference>
<dbReference type="CDD" id="cd04905">
    <property type="entry name" value="ACT_CM-PDT"/>
    <property type="match status" value="1"/>
</dbReference>
<evidence type="ECO:0000313" key="22">
    <source>
        <dbReference type="EMBL" id="MFA9478177.1"/>
    </source>
</evidence>
<evidence type="ECO:0000313" key="23">
    <source>
        <dbReference type="Proteomes" id="UP001575105"/>
    </source>
</evidence>
<dbReference type="Gene3D" id="3.40.190.10">
    <property type="entry name" value="Periplasmic binding protein-like II"/>
    <property type="match status" value="2"/>
</dbReference>
<dbReference type="PANTHER" id="PTHR21022:SF19">
    <property type="entry name" value="PREPHENATE DEHYDRATASE-RELATED"/>
    <property type="match status" value="1"/>
</dbReference>
<evidence type="ECO:0000256" key="6">
    <source>
        <dbReference type="ARBA" id="ARBA00012404"/>
    </source>
</evidence>
<evidence type="ECO:0000256" key="14">
    <source>
        <dbReference type="ARBA" id="ARBA00023239"/>
    </source>
</evidence>
<dbReference type="PANTHER" id="PTHR21022">
    <property type="entry name" value="PREPHENATE DEHYDRATASE P PROTEIN"/>
    <property type="match status" value="1"/>
</dbReference>
<evidence type="ECO:0000256" key="17">
    <source>
        <dbReference type="ARBA" id="ARBA00031520"/>
    </source>
</evidence>
<dbReference type="Pfam" id="PF01817">
    <property type="entry name" value="CM_2"/>
    <property type="match status" value="1"/>
</dbReference>
<evidence type="ECO:0000256" key="12">
    <source>
        <dbReference type="ARBA" id="ARBA00023222"/>
    </source>
</evidence>
<keyword evidence="23" id="KW-1185">Reference proteome</keyword>
<evidence type="ECO:0000256" key="15">
    <source>
        <dbReference type="ARBA" id="ARBA00023268"/>
    </source>
</evidence>
<dbReference type="PROSITE" id="PS51171">
    <property type="entry name" value="PREPHENATE_DEHYDR_3"/>
    <property type="match status" value="1"/>
</dbReference>
<dbReference type="GO" id="GO:0004664">
    <property type="term" value="F:prephenate dehydratase activity"/>
    <property type="evidence" value="ECO:0007669"/>
    <property type="project" value="UniProtKB-EC"/>
</dbReference>
<keyword evidence="11" id="KW-0057">Aromatic amino acid biosynthesis</keyword>
<dbReference type="EMBL" id="JBGUBD010000004">
    <property type="protein sequence ID" value="MFA9478177.1"/>
    <property type="molecule type" value="Genomic_DNA"/>
</dbReference>
<dbReference type="Gene3D" id="1.20.59.10">
    <property type="entry name" value="Chorismate mutase"/>
    <property type="match status" value="1"/>
</dbReference>
<dbReference type="Proteomes" id="UP001575105">
    <property type="component" value="Unassembled WGS sequence"/>
</dbReference>
<dbReference type="PROSITE" id="PS51671">
    <property type="entry name" value="ACT"/>
    <property type="match status" value="1"/>
</dbReference>
<name>A0ABV4U4C4_9BACT</name>
<evidence type="ECO:0000256" key="5">
    <source>
        <dbReference type="ARBA" id="ARBA00004817"/>
    </source>
</evidence>
<dbReference type="SUPFAM" id="SSF48600">
    <property type="entry name" value="Chorismate mutase II"/>
    <property type="match status" value="1"/>
</dbReference>
<dbReference type="EC" id="4.2.1.51" evidence="7"/>
<comment type="catalytic activity">
    <reaction evidence="18">
        <text>prephenate + H(+) = 3-phenylpyruvate + CO2 + H2O</text>
        <dbReference type="Rhea" id="RHEA:21648"/>
        <dbReference type="ChEBI" id="CHEBI:15377"/>
        <dbReference type="ChEBI" id="CHEBI:15378"/>
        <dbReference type="ChEBI" id="CHEBI:16526"/>
        <dbReference type="ChEBI" id="CHEBI:18005"/>
        <dbReference type="ChEBI" id="CHEBI:29934"/>
        <dbReference type="EC" id="4.2.1.51"/>
    </reaction>
</comment>
<dbReference type="InterPro" id="IPR036979">
    <property type="entry name" value="CM_dom_sf"/>
</dbReference>
<dbReference type="Pfam" id="PF00800">
    <property type="entry name" value="PDT"/>
    <property type="match status" value="1"/>
</dbReference>
<dbReference type="InterPro" id="IPR010957">
    <property type="entry name" value="G/b/e-P-prot_chorismate_mutase"/>
</dbReference>
<dbReference type="InterPro" id="IPR045865">
    <property type="entry name" value="ACT-like_dom_sf"/>
</dbReference>
<keyword evidence="13" id="KW-0413">Isomerase</keyword>
<evidence type="ECO:0000256" key="11">
    <source>
        <dbReference type="ARBA" id="ARBA00023141"/>
    </source>
</evidence>
<protein>
    <recommendedName>
        <fullName evidence="8">Bifunctional chorismate mutase/prephenate dehydratase</fullName>
        <ecNumber evidence="7">4.2.1.51</ecNumber>
        <ecNumber evidence="6">5.4.99.5</ecNumber>
    </recommendedName>
    <alternativeName>
        <fullName evidence="17">Chorismate mutase-prephenate dehydratase</fullName>
    </alternativeName>
    <alternativeName>
        <fullName evidence="16">p-protein</fullName>
    </alternativeName>
</protein>
<organism evidence="22 23">
    <name type="scientific">Natronomicrosphaera hydrolytica</name>
    <dbReference type="NCBI Taxonomy" id="3242702"/>
    <lineage>
        <taxon>Bacteria</taxon>
        <taxon>Pseudomonadati</taxon>
        <taxon>Planctomycetota</taxon>
        <taxon>Phycisphaerae</taxon>
        <taxon>Phycisphaerales</taxon>
        <taxon>Phycisphaeraceae</taxon>
        <taxon>Natronomicrosphaera</taxon>
    </lineage>
</organism>
<dbReference type="SUPFAM" id="SSF55021">
    <property type="entry name" value="ACT-like"/>
    <property type="match status" value="1"/>
</dbReference>
<evidence type="ECO:0000256" key="9">
    <source>
        <dbReference type="ARBA" id="ARBA00022490"/>
    </source>
</evidence>
<sequence length="367" mass="40583">MTQGSTKSTDEALAPLRKRIDELDRQIVELLNARAKVVVEVGHVKRGGAAAPIYAPEREKAVLEQIRQYNTGPLPDACLEAIWRELMSGSFALERPLRVGYLGPAGSFSHLAARRKFGSSVEYDNVDDIPAVFEEILRGHIDYGLVPIENSAIGGIGETLDAFLNAEVQVCAEVLINIHHNLLSNAQPDQITRIYSKPEAIAQCRKWLSVQLQQAEKVPVASTSKAAELAATEPNAAAIASSLAGELYDVKVQFANIEDNPQNTTRFFVIARQASKPTGDDKTSVMFTTEHAAGALVNVLDVFRDFGLNMTHIDKRPSKRVNWEYYFFVDLVGHIEEEKVRHAIEEARKHCLQLTVLGSFPRAKEVL</sequence>
<dbReference type="InterPro" id="IPR002912">
    <property type="entry name" value="ACT_dom"/>
</dbReference>
<keyword evidence="12" id="KW-0584">Phenylalanine biosynthesis</keyword>
<dbReference type="CDD" id="cd13630">
    <property type="entry name" value="PBP2_PDT_1"/>
    <property type="match status" value="1"/>
</dbReference>
<accession>A0ABV4U4C4</accession>
<keyword evidence="10" id="KW-0028">Amino-acid biosynthesis</keyword>
<evidence type="ECO:0000256" key="1">
    <source>
        <dbReference type="ARBA" id="ARBA00000824"/>
    </source>
</evidence>
<evidence type="ECO:0000259" key="19">
    <source>
        <dbReference type="PROSITE" id="PS51168"/>
    </source>
</evidence>
<evidence type="ECO:0000259" key="21">
    <source>
        <dbReference type="PROSITE" id="PS51671"/>
    </source>
</evidence>
<evidence type="ECO:0000256" key="18">
    <source>
        <dbReference type="ARBA" id="ARBA00047848"/>
    </source>
</evidence>
<feature type="domain" description="Chorismate mutase" evidence="19">
    <location>
        <begin position="7"/>
        <end position="98"/>
    </location>
</feature>
<dbReference type="NCBIfam" id="NF008865">
    <property type="entry name" value="PRK11898.1"/>
    <property type="match status" value="1"/>
</dbReference>
<evidence type="ECO:0000256" key="13">
    <source>
        <dbReference type="ARBA" id="ARBA00023235"/>
    </source>
</evidence>
<comment type="caution">
    <text evidence="22">The sequence shown here is derived from an EMBL/GenBank/DDBJ whole genome shotgun (WGS) entry which is preliminary data.</text>
</comment>
<comment type="catalytic activity">
    <reaction evidence="1">
        <text>chorismate = prephenate</text>
        <dbReference type="Rhea" id="RHEA:13897"/>
        <dbReference type="ChEBI" id="CHEBI:29748"/>
        <dbReference type="ChEBI" id="CHEBI:29934"/>
        <dbReference type="EC" id="5.4.99.5"/>
    </reaction>
</comment>
<keyword evidence="14 22" id="KW-0456">Lyase</keyword>
<comment type="subcellular location">
    <subcellularLocation>
        <location evidence="3">Cytoplasm</location>
    </subcellularLocation>
</comment>
<dbReference type="NCBIfam" id="TIGR01807">
    <property type="entry name" value="CM_P2"/>
    <property type="match status" value="1"/>
</dbReference>
<dbReference type="EC" id="5.4.99.5" evidence="6"/>
<evidence type="ECO:0000256" key="4">
    <source>
        <dbReference type="ARBA" id="ARBA00004741"/>
    </source>
</evidence>
<dbReference type="InterPro" id="IPR008242">
    <property type="entry name" value="Chor_mutase/pphenate_deHydtase"/>
</dbReference>
<dbReference type="RefSeq" id="WP_425345103.1">
    <property type="nucleotide sequence ID" value="NZ_JBGUBD010000004.1"/>
</dbReference>
<reference evidence="22 23" key="1">
    <citation type="submission" date="2024-08" db="EMBL/GenBank/DDBJ databases">
        <title>Whole-genome sequencing of halo(alkali)philic microorganisms from hypersaline lakes.</title>
        <authorList>
            <person name="Sorokin D.Y."/>
            <person name="Merkel A.Y."/>
            <person name="Messina E."/>
            <person name="Yakimov M."/>
        </authorList>
    </citation>
    <scope>NUCLEOTIDE SEQUENCE [LARGE SCALE GENOMIC DNA]</scope>
    <source>
        <strain evidence="22 23">AB-hyl4</strain>
    </source>
</reference>
<proteinExistence type="predicted"/>
<keyword evidence="15" id="KW-0511">Multifunctional enzyme</keyword>
<feature type="domain" description="Prephenate dehydratase" evidence="20">
    <location>
        <begin position="98"/>
        <end position="272"/>
    </location>
</feature>
<comment type="function">
    <text evidence="2">Catalyzes the Claisen rearrangement of chorismate to prephenate and the decarboxylation/dehydration of prephenate to phenylpyruvate.</text>
</comment>
<gene>
    <name evidence="22" type="primary">pheA</name>
    <name evidence="22" type="ORF">ACERK3_07695</name>
</gene>
<dbReference type="InterPro" id="IPR001086">
    <property type="entry name" value="Preph_deHydtase"/>
</dbReference>
<evidence type="ECO:0000259" key="20">
    <source>
        <dbReference type="PROSITE" id="PS51171"/>
    </source>
</evidence>
<evidence type="ECO:0000256" key="3">
    <source>
        <dbReference type="ARBA" id="ARBA00004496"/>
    </source>
</evidence>
<evidence type="ECO:0000256" key="7">
    <source>
        <dbReference type="ARBA" id="ARBA00013147"/>
    </source>
</evidence>
<dbReference type="PROSITE" id="PS51168">
    <property type="entry name" value="CHORISMATE_MUT_2"/>
    <property type="match status" value="1"/>
</dbReference>
<dbReference type="SUPFAM" id="SSF53850">
    <property type="entry name" value="Periplasmic binding protein-like II"/>
    <property type="match status" value="1"/>
</dbReference>
<comment type="pathway">
    <text evidence="4">Amino-acid biosynthesis; L-phenylalanine biosynthesis; phenylpyruvate from prephenate: step 1/1.</text>
</comment>
<dbReference type="InterPro" id="IPR002701">
    <property type="entry name" value="CM_II_prokaryot"/>
</dbReference>
<evidence type="ECO:0000256" key="2">
    <source>
        <dbReference type="ARBA" id="ARBA00002364"/>
    </source>
</evidence>
<dbReference type="Gene3D" id="3.30.70.260">
    <property type="match status" value="1"/>
</dbReference>
<evidence type="ECO:0000256" key="16">
    <source>
        <dbReference type="ARBA" id="ARBA00031175"/>
    </source>
</evidence>